<accession>A0A9X3YNG0</accession>
<dbReference type="Pfam" id="PF02566">
    <property type="entry name" value="OsmC"/>
    <property type="match status" value="1"/>
</dbReference>
<dbReference type="AlphaFoldDB" id="A0A9X3YNG0"/>
<dbReference type="PANTHER" id="PTHR42830:SF2">
    <property type="entry name" value="OSMC_OHR FAMILY PROTEIN"/>
    <property type="match status" value="1"/>
</dbReference>
<sequence length="153" mass="16626">MSTHAATVSWQRGDAAFVDNRYSRAHRWRFDGGADIAAAASPDVVPAALTDARAVDPEEAFVASIASCHMLWFLSLAAQGGWRVDAYDDDAVGHMAPIRPGRLAFREVVLRPRIAFGGERQPDAAAIAALHDDAHDRCFIANSVRCDVRVEQP</sequence>
<evidence type="ECO:0000313" key="2">
    <source>
        <dbReference type="Proteomes" id="UP001139971"/>
    </source>
</evidence>
<dbReference type="PANTHER" id="PTHR42830">
    <property type="entry name" value="OSMOTICALLY INDUCIBLE FAMILY PROTEIN"/>
    <property type="match status" value="1"/>
</dbReference>
<dbReference type="RefSeq" id="WP_263541567.1">
    <property type="nucleotide sequence ID" value="NZ_JAOVZO020000018.1"/>
</dbReference>
<reference evidence="1" key="1">
    <citation type="submission" date="2023-02" db="EMBL/GenBank/DDBJ databases">
        <title>Tahibacter soli sp. nov. isolated from soil.</title>
        <authorList>
            <person name="Baek J.H."/>
            <person name="Lee J.K."/>
            <person name="Choi D.G."/>
            <person name="Jeon C.O."/>
        </authorList>
    </citation>
    <scope>NUCLEOTIDE SEQUENCE</scope>
    <source>
        <strain evidence="1">BL</strain>
    </source>
</reference>
<name>A0A9X3YNG0_9GAMM</name>
<dbReference type="InterPro" id="IPR003718">
    <property type="entry name" value="OsmC/Ohr_fam"/>
</dbReference>
<dbReference type="InterPro" id="IPR052707">
    <property type="entry name" value="OsmC_Ohr_Peroxiredoxin"/>
</dbReference>
<dbReference type="SUPFAM" id="SSF82784">
    <property type="entry name" value="OsmC-like"/>
    <property type="match status" value="1"/>
</dbReference>
<protein>
    <submittedName>
        <fullName evidence="1">OsmC family protein</fullName>
    </submittedName>
</protein>
<gene>
    <name evidence="1" type="ORF">OD750_015360</name>
</gene>
<dbReference type="Gene3D" id="3.30.300.20">
    <property type="match status" value="1"/>
</dbReference>
<dbReference type="InterPro" id="IPR036102">
    <property type="entry name" value="OsmC/Ohrsf"/>
</dbReference>
<keyword evidence="2" id="KW-1185">Reference proteome</keyword>
<organism evidence="1 2">
    <name type="scientific">Tahibacter soli</name>
    <dbReference type="NCBI Taxonomy" id="2983605"/>
    <lineage>
        <taxon>Bacteria</taxon>
        <taxon>Pseudomonadati</taxon>
        <taxon>Pseudomonadota</taxon>
        <taxon>Gammaproteobacteria</taxon>
        <taxon>Lysobacterales</taxon>
        <taxon>Rhodanobacteraceae</taxon>
        <taxon>Tahibacter</taxon>
    </lineage>
</organism>
<proteinExistence type="predicted"/>
<dbReference type="Proteomes" id="UP001139971">
    <property type="component" value="Unassembled WGS sequence"/>
</dbReference>
<comment type="caution">
    <text evidence="1">The sequence shown here is derived from an EMBL/GenBank/DDBJ whole genome shotgun (WGS) entry which is preliminary data.</text>
</comment>
<dbReference type="EMBL" id="JAOVZO020000018">
    <property type="protein sequence ID" value="MDC8013921.1"/>
    <property type="molecule type" value="Genomic_DNA"/>
</dbReference>
<dbReference type="InterPro" id="IPR015946">
    <property type="entry name" value="KH_dom-like_a/b"/>
</dbReference>
<evidence type="ECO:0000313" key="1">
    <source>
        <dbReference type="EMBL" id="MDC8013921.1"/>
    </source>
</evidence>